<accession>A0A218XPX2</accession>
<reference evidence="2" key="1">
    <citation type="journal article" date="2017" name="Plant J.">
        <title>The pomegranate (Punica granatum L.) genome and the genomics of punicalagin biosynthesis.</title>
        <authorList>
            <person name="Qin G."/>
            <person name="Xu C."/>
            <person name="Ming R."/>
            <person name="Tang H."/>
            <person name="Guyot R."/>
            <person name="Kramer E.M."/>
            <person name="Hu Y."/>
            <person name="Yi X."/>
            <person name="Qi Y."/>
            <person name="Xu X."/>
            <person name="Gao Z."/>
            <person name="Pan H."/>
            <person name="Jian J."/>
            <person name="Tian Y."/>
            <person name="Yue Z."/>
            <person name="Xu Y."/>
        </authorList>
    </citation>
    <scope>NUCLEOTIDE SEQUENCE [LARGE SCALE GENOMIC DNA]</scope>
    <source>
        <strain evidence="2">cv. Dabenzi</strain>
    </source>
</reference>
<dbReference type="Proteomes" id="UP000197138">
    <property type="component" value="Unassembled WGS sequence"/>
</dbReference>
<dbReference type="EMBL" id="MTKT01001086">
    <property type="protein sequence ID" value="OWM86322.1"/>
    <property type="molecule type" value="Genomic_DNA"/>
</dbReference>
<dbReference type="AlphaFoldDB" id="A0A218XPX2"/>
<name>A0A218XPX2_PUNGR</name>
<organism evidence="1 2">
    <name type="scientific">Punica granatum</name>
    <name type="common">Pomegranate</name>
    <dbReference type="NCBI Taxonomy" id="22663"/>
    <lineage>
        <taxon>Eukaryota</taxon>
        <taxon>Viridiplantae</taxon>
        <taxon>Streptophyta</taxon>
        <taxon>Embryophyta</taxon>
        <taxon>Tracheophyta</taxon>
        <taxon>Spermatophyta</taxon>
        <taxon>Magnoliopsida</taxon>
        <taxon>eudicotyledons</taxon>
        <taxon>Gunneridae</taxon>
        <taxon>Pentapetalae</taxon>
        <taxon>rosids</taxon>
        <taxon>malvids</taxon>
        <taxon>Myrtales</taxon>
        <taxon>Lythraceae</taxon>
        <taxon>Punica</taxon>
    </lineage>
</organism>
<proteinExistence type="predicted"/>
<comment type="caution">
    <text evidence="1">The sequence shown here is derived from an EMBL/GenBank/DDBJ whole genome shotgun (WGS) entry which is preliminary data.</text>
</comment>
<gene>
    <name evidence="1" type="ORF">CDL15_Pgr020630</name>
</gene>
<protein>
    <submittedName>
        <fullName evidence="1">Uncharacterized protein</fullName>
    </submittedName>
</protein>
<sequence length="104" mass="11477">MLEHLPRRCDEGFFFAGCRVLKDPSSKVERLRIPSGRESEPAIILAVCNTCDPGITSKSLQVGPVLGGLDARPQGLPLAMYWAYQDIPDNALVALSVVRRARWL</sequence>
<evidence type="ECO:0000313" key="2">
    <source>
        <dbReference type="Proteomes" id="UP000197138"/>
    </source>
</evidence>
<evidence type="ECO:0000313" key="1">
    <source>
        <dbReference type="EMBL" id="OWM86322.1"/>
    </source>
</evidence>